<dbReference type="GeneID" id="39877017"/>
<dbReference type="EMBL" id="BDSA01000025">
    <property type="protein sequence ID" value="GBE63247.1"/>
    <property type="molecule type" value="Genomic_DNA"/>
</dbReference>
<comment type="caution">
    <text evidence="1">The sequence shown here is derived from an EMBL/GenBank/DDBJ whole genome shotgun (WGS) entry which is preliminary data.</text>
</comment>
<evidence type="ECO:0000313" key="2">
    <source>
        <dbReference type="Proteomes" id="UP000236319"/>
    </source>
</evidence>
<keyword evidence="2" id="KW-1185">Reference proteome</keyword>
<dbReference type="Proteomes" id="UP000236319">
    <property type="component" value="Unassembled WGS sequence"/>
</dbReference>
<name>A0A2H6KJT1_9APIC</name>
<protein>
    <submittedName>
        <fullName evidence="1">Short-chain dehydrogenase reductase SDR, putative</fullName>
    </submittedName>
</protein>
<accession>A0A2H6KJT1</accession>
<sequence>MPLIPINIPPLQLLDERQQALGESVEHGVRGVAEGCGGEGFDGCLEFLEHSGYLVVEVFLLGQVGEESLELGVDGLELGGVLGGWEMFGEVGGEARDLSERDWNLAWWVVDAADFS</sequence>
<dbReference type="AlphaFoldDB" id="A0A2H6KJT1"/>
<evidence type="ECO:0000313" key="1">
    <source>
        <dbReference type="EMBL" id="GBE63247.1"/>
    </source>
</evidence>
<proteinExistence type="predicted"/>
<dbReference type="RefSeq" id="XP_028869490.1">
    <property type="nucleotide sequence ID" value="XM_029013657.1"/>
</dbReference>
<gene>
    <name evidence="1" type="ORF">BOVATA_047400</name>
</gene>
<dbReference type="VEuPathDB" id="PiroplasmaDB:BOVATA_047400"/>
<reference evidence="1 2" key="1">
    <citation type="journal article" date="2017" name="BMC Genomics">
        <title>Whole-genome assembly of Babesia ovata and comparative genomics between closely related pathogens.</title>
        <authorList>
            <person name="Yamagishi J."/>
            <person name="Asada M."/>
            <person name="Hakimi H."/>
            <person name="Tanaka T.Q."/>
            <person name="Sugimoto C."/>
            <person name="Kawazu S."/>
        </authorList>
    </citation>
    <scope>NUCLEOTIDE SEQUENCE [LARGE SCALE GENOMIC DNA]</scope>
    <source>
        <strain evidence="1 2">Miyake</strain>
    </source>
</reference>
<organism evidence="1 2">
    <name type="scientific">Babesia ovata</name>
    <dbReference type="NCBI Taxonomy" id="189622"/>
    <lineage>
        <taxon>Eukaryota</taxon>
        <taxon>Sar</taxon>
        <taxon>Alveolata</taxon>
        <taxon>Apicomplexa</taxon>
        <taxon>Aconoidasida</taxon>
        <taxon>Piroplasmida</taxon>
        <taxon>Babesiidae</taxon>
        <taxon>Babesia</taxon>
    </lineage>
</organism>